<evidence type="ECO:0000256" key="6">
    <source>
        <dbReference type="ARBA" id="ARBA00022723"/>
    </source>
</evidence>
<dbReference type="EMBL" id="AMSD01000001">
    <property type="protein sequence ID" value="EPE37828.1"/>
    <property type="molecule type" value="Genomic_DNA"/>
</dbReference>
<name>S3EI31_9GAMM</name>
<dbReference type="PROSITE" id="PS50972">
    <property type="entry name" value="PTERIN_BINDING"/>
    <property type="match status" value="1"/>
</dbReference>
<evidence type="ECO:0000256" key="4">
    <source>
        <dbReference type="ARBA" id="ARBA00012458"/>
    </source>
</evidence>
<dbReference type="PANTHER" id="PTHR20941">
    <property type="entry name" value="FOLATE SYNTHESIS PROTEINS"/>
    <property type="match status" value="1"/>
</dbReference>
<sequence length="277" mass="31087">MIIKNNTKSLDLSKIHIMGILNVTPDSFSDGGKYNSLDKAFLQAQNMINSGVSIIDVGGESTRPGASKVSLSEELKRVLPIIKIIREYNSDIWISIDTSKPEVMRQAIEMGADMINDVCAMQVPGALEIAKTFQVPVCLIHTKDKYIQQTNSQDISREIISFFIKRIKACEIAGIKKNKLILDPGFGFNKTLKNNYQVLAHLEKFHQLGFPILVGISRKSMLFKLLNKKPENCVLASVICATIAAFKRTNIIRVHDFRETLEAMKIIKMIRANSNFE</sequence>
<comment type="pathway">
    <text evidence="3 9">Cofactor biosynthesis; tetrahydrofolate biosynthesis; 7,8-dihydrofolate from 2-amino-4-hydroxy-6-hydroxymethyl-7,8-dihydropteridine diphosphate and 4-aminobenzoate: step 1/2.</text>
</comment>
<dbReference type="CDD" id="cd00739">
    <property type="entry name" value="DHPS"/>
    <property type="match status" value="1"/>
</dbReference>
<evidence type="ECO:0000256" key="9">
    <source>
        <dbReference type="RuleBase" id="RU361205"/>
    </source>
</evidence>
<dbReference type="NCBIfam" id="TIGR01496">
    <property type="entry name" value="DHPS"/>
    <property type="match status" value="1"/>
</dbReference>
<comment type="caution">
    <text evidence="11">The sequence shown here is derived from an EMBL/GenBank/DDBJ whole genome shotgun (WGS) entry which is preliminary data.</text>
</comment>
<comment type="cofactor">
    <cofactor evidence="2 9">
        <name>Mg(2+)</name>
        <dbReference type="ChEBI" id="CHEBI:18420"/>
    </cofactor>
</comment>
<comment type="similarity">
    <text evidence="9">Belongs to the DHPS family.</text>
</comment>
<comment type="function">
    <text evidence="9">Catalyzes the condensation of para-aminobenzoate (pABA) with 6-hydroxymethyl-7,8-dihydropterin diphosphate (DHPt-PP) to form 7,8-dihydropteroate (H2Pte), the immediate precursor of folate derivatives.</text>
</comment>
<dbReference type="Proteomes" id="UP000053688">
    <property type="component" value="Unassembled WGS sequence"/>
</dbReference>
<dbReference type="PANTHER" id="PTHR20941:SF1">
    <property type="entry name" value="FOLIC ACID SYNTHESIS PROTEIN FOL1"/>
    <property type="match status" value="1"/>
</dbReference>
<gene>
    <name evidence="11" type="ORF">O1U_0290</name>
</gene>
<comment type="catalytic activity">
    <reaction evidence="1">
        <text>(7,8-dihydropterin-6-yl)methyl diphosphate + 4-aminobenzoate = 7,8-dihydropteroate + diphosphate</text>
        <dbReference type="Rhea" id="RHEA:19949"/>
        <dbReference type="ChEBI" id="CHEBI:17836"/>
        <dbReference type="ChEBI" id="CHEBI:17839"/>
        <dbReference type="ChEBI" id="CHEBI:33019"/>
        <dbReference type="ChEBI" id="CHEBI:72950"/>
        <dbReference type="EC" id="2.5.1.15"/>
    </reaction>
</comment>
<dbReference type="GO" id="GO:0004156">
    <property type="term" value="F:dihydropteroate synthase activity"/>
    <property type="evidence" value="ECO:0007669"/>
    <property type="project" value="UniProtKB-EC"/>
</dbReference>
<dbReference type="UniPathway" id="UPA00077">
    <property type="reaction ID" value="UER00156"/>
</dbReference>
<feature type="domain" description="Pterin-binding" evidence="10">
    <location>
        <begin position="15"/>
        <end position="265"/>
    </location>
</feature>
<keyword evidence="6 9" id="KW-0479">Metal-binding</keyword>
<dbReference type="STRING" id="28176.CF66_2117"/>
<evidence type="ECO:0000256" key="8">
    <source>
        <dbReference type="ARBA" id="ARBA00022909"/>
    </source>
</evidence>
<dbReference type="GO" id="GO:0046656">
    <property type="term" value="P:folic acid biosynthetic process"/>
    <property type="evidence" value="ECO:0007669"/>
    <property type="project" value="UniProtKB-KW"/>
</dbReference>
<evidence type="ECO:0000256" key="5">
    <source>
        <dbReference type="ARBA" id="ARBA00022679"/>
    </source>
</evidence>
<reference evidence="11 12" key="1">
    <citation type="journal article" date="2014" name="Environ. Microbiol.">
        <title>Genomic signatures of obligate host dependence in the luminous bacterial symbiont of a vertebrate.</title>
        <authorList>
            <person name="Hendry T.A."/>
            <person name="de Wet J.R."/>
            <person name="Dunlap P.V."/>
        </authorList>
    </citation>
    <scope>NUCLEOTIDE SEQUENCE [LARGE SCALE GENOMIC DNA]</scope>
    <source>
        <strain evidence="11 12">Akat1</strain>
    </source>
</reference>
<dbReference type="PROSITE" id="PS00793">
    <property type="entry name" value="DHPS_2"/>
    <property type="match status" value="1"/>
</dbReference>
<dbReference type="eggNOG" id="COG0294">
    <property type="taxonomic scope" value="Bacteria"/>
</dbReference>
<keyword evidence="8 9" id="KW-0289">Folate biosynthesis</keyword>
<dbReference type="AlphaFoldDB" id="S3EI31"/>
<dbReference type="Pfam" id="PF00809">
    <property type="entry name" value="Pterin_bind"/>
    <property type="match status" value="1"/>
</dbReference>
<dbReference type="GO" id="GO:0046654">
    <property type="term" value="P:tetrahydrofolate biosynthetic process"/>
    <property type="evidence" value="ECO:0007669"/>
    <property type="project" value="UniProtKB-UniPathway"/>
</dbReference>
<evidence type="ECO:0000313" key="11">
    <source>
        <dbReference type="EMBL" id="EPE37828.1"/>
    </source>
</evidence>
<organism evidence="11 12">
    <name type="scientific">Candidatus Photodesmus katoptron Akat1</name>
    <dbReference type="NCBI Taxonomy" id="1236703"/>
    <lineage>
        <taxon>Bacteria</taxon>
        <taxon>Pseudomonadati</taxon>
        <taxon>Pseudomonadota</taxon>
        <taxon>Gammaproteobacteria</taxon>
        <taxon>Vibrionales</taxon>
        <taxon>Vibrionaceae</taxon>
        <taxon>Candidatus Photodesmus</taxon>
    </lineage>
</organism>
<evidence type="ECO:0000256" key="3">
    <source>
        <dbReference type="ARBA" id="ARBA00004763"/>
    </source>
</evidence>
<dbReference type="Gene3D" id="3.20.20.20">
    <property type="entry name" value="Dihydropteroate synthase-like"/>
    <property type="match status" value="1"/>
</dbReference>
<keyword evidence="5 9" id="KW-0808">Transferase</keyword>
<dbReference type="RefSeq" id="WP_016503626.1">
    <property type="nucleotide sequence ID" value="NZ_AMSD01000001.1"/>
</dbReference>
<keyword evidence="7 9" id="KW-0460">Magnesium</keyword>
<keyword evidence="12" id="KW-1185">Reference proteome</keyword>
<dbReference type="PATRIC" id="fig|1236703.3.peg.283"/>
<evidence type="ECO:0000256" key="7">
    <source>
        <dbReference type="ARBA" id="ARBA00022842"/>
    </source>
</evidence>
<dbReference type="InterPro" id="IPR045031">
    <property type="entry name" value="DHP_synth-like"/>
</dbReference>
<evidence type="ECO:0000256" key="2">
    <source>
        <dbReference type="ARBA" id="ARBA00001946"/>
    </source>
</evidence>
<dbReference type="GO" id="GO:0005829">
    <property type="term" value="C:cytosol"/>
    <property type="evidence" value="ECO:0007669"/>
    <property type="project" value="TreeGrafter"/>
</dbReference>
<dbReference type="EC" id="2.5.1.15" evidence="4 9"/>
<evidence type="ECO:0000259" key="10">
    <source>
        <dbReference type="PROSITE" id="PS50972"/>
    </source>
</evidence>
<protein>
    <recommendedName>
        <fullName evidence="4 9">Dihydropteroate synthase</fullName>
        <shortName evidence="9">DHPS</shortName>
        <ecNumber evidence="4 9">2.5.1.15</ecNumber>
    </recommendedName>
    <alternativeName>
        <fullName evidence="9">Dihydropteroate pyrophosphorylase</fullName>
    </alternativeName>
</protein>
<evidence type="ECO:0000313" key="12">
    <source>
        <dbReference type="Proteomes" id="UP000053688"/>
    </source>
</evidence>
<dbReference type="InterPro" id="IPR006390">
    <property type="entry name" value="DHP_synth_dom"/>
</dbReference>
<proteinExistence type="inferred from homology"/>
<dbReference type="InterPro" id="IPR000489">
    <property type="entry name" value="Pterin-binding_dom"/>
</dbReference>
<accession>S3EI31</accession>
<dbReference type="InterPro" id="IPR011005">
    <property type="entry name" value="Dihydropteroate_synth-like_sf"/>
</dbReference>
<dbReference type="GO" id="GO:0046872">
    <property type="term" value="F:metal ion binding"/>
    <property type="evidence" value="ECO:0007669"/>
    <property type="project" value="UniProtKB-KW"/>
</dbReference>
<evidence type="ECO:0000256" key="1">
    <source>
        <dbReference type="ARBA" id="ARBA00000012"/>
    </source>
</evidence>
<dbReference type="PROSITE" id="PS00792">
    <property type="entry name" value="DHPS_1"/>
    <property type="match status" value="1"/>
</dbReference>
<dbReference type="SUPFAM" id="SSF51717">
    <property type="entry name" value="Dihydropteroate synthetase-like"/>
    <property type="match status" value="1"/>
</dbReference>